<evidence type="ECO:0000259" key="5">
    <source>
        <dbReference type="SMART" id="SM00249"/>
    </source>
</evidence>
<feature type="compositionally biased region" description="Basic and acidic residues" evidence="4">
    <location>
        <begin position="344"/>
        <end position="384"/>
    </location>
</feature>
<feature type="compositionally biased region" description="Low complexity" evidence="4">
    <location>
        <begin position="746"/>
        <end position="767"/>
    </location>
</feature>
<feature type="compositionally biased region" description="Basic residues" evidence="4">
    <location>
        <begin position="561"/>
        <end position="570"/>
    </location>
</feature>
<dbReference type="GO" id="GO:0008270">
    <property type="term" value="F:zinc ion binding"/>
    <property type="evidence" value="ECO:0007669"/>
    <property type="project" value="UniProtKB-KW"/>
</dbReference>
<dbReference type="InterPro" id="IPR013083">
    <property type="entry name" value="Znf_RING/FYVE/PHD"/>
</dbReference>
<feature type="region of interest" description="Disordered" evidence="4">
    <location>
        <begin position="339"/>
        <end position="384"/>
    </location>
</feature>
<feature type="region of interest" description="Disordered" evidence="4">
    <location>
        <begin position="552"/>
        <end position="641"/>
    </location>
</feature>
<dbReference type="PANTHER" id="PTHR14296">
    <property type="entry name" value="REMODELING AND SPACING FACTOR 1"/>
    <property type="match status" value="1"/>
</dbReference>
<dbReference type="Gene3D" id="3.30.40.10">
    <property type="entry name" value="Zinc/RING finger domain, C3HC4 (zinc finger)"/>
    <property type="match status" value="1"/>
</dbReference>
<keyword evidence="2" id="KW-0863">Zinc-finger</keyword>
<dbReference type="InParanoid" id="A0A165JL08"/>
<protein>
    <recommendedName>
        <fullName evidence="5">Zinc finger PHD-type domain-containing protein</fullName>
    </recommendedName>
</protein>
<dbReference type="SMART" id="SM00249">
    <property type="entry name" value="PHD"/>
    <property type="match status" value="1"/>
</dbReference>
<feature type="compositionally biased region" description="Low complexity" evidence="4">
    <location>
        <begin position="884"/>
        <end position="894"/>
    </location>
</feature>
<dbReference type="Pfam" id="PF00628">
    <property type="entry name" value="PHD"/>
    <property type="match status" value="1"/>
</dbReference>
<keyword evidence="7" id="KW-1185">Reference proteome</keyword>
<keyword evidence="3" id="KW-0862">Zinc</keyword>
<feature type="region of interest" description="Disordered" evidence="4">
    <location>
        <begin position="406"/>
        <end position="437"/>
    </location>
</feature>
<feature type="compositionally biased region" description="Gly residues" evidence="4">
    <location>
        <begin position="865"/>
        <end position="876"/>
    </location>
</feature>
<dbReference type="InterPro" id="IPR019787">
    <property type="entry name" value="Znf_PHD-finger"/>
</dbReference>
<dbReference type="InterPro" id="IPR001965">
    <property type="entry name" value="Znf_PHD"/>
</dbReference>
<evidence type="ECO:0000256" key="4">
    <source>
        <dbReference type="SAM" id="MobiDB-lite"/>
    </source>
</evidence>
<feature type="compositionally biased region" description="Basic and acidic residues" evidence="4">
    <location>
        <begin position="422"/>
        <end position="437"/>
    </location>
</feature>
<feature type="region of interest" description="Disordered" evidence="4">
    <location>
        <begin position="205"/>
        <end position="243"/>
    </location>
</feature>
<feature type="compositionally biased region" description="Low complexity" evidence="4">
    <location>
        <begin position="829"/>
        <end position="847"/>
    </location>
</feature>
<dbReference type="EMBL" id="KV407454">
    <property type="protein sequence ID" value="KZF26370.1"/>
    <property type="molecule type" value="Genomic_DNA"/>
</dbReference>
<feature type="compositionally biased region" description="Polar residues" evidence="4">
    <location>
        <begin position="700"/>
        <end position="716"/>
    </location>
</feature>
<dbReference type="SUPFAM" id="SSF57903">
    <property type="entry name" value="FYVE/PHD zinc finger"/>
    <property type="match status" value="1"/>
</dbReference>
<dbReference type="GO" id="GO:0006355">
    <property type="term" value="P:regulation of DNA-templated transcription"/>
    <property type="evidence" value="ECO:0007669"/>
    <property type="project" value="InterPro"/>
</dbReference>
<gene>
    <name evidence="6" type="ORF">L228DRAFT_11053</name>
</gene>
<feature type="domain" description="Zinc finger PHD-type" evidence="5">
    <location>
        <begin position="453"/>
        <end position="505"/>
    </location>
</feature>
<feature type="region of interest" description="Disordered" evidence="4">
    <location>
        <begin position="691"/>
        <end position="926"/>
    </location>
</feature>
<accession>A0A165JL08</accession>
<evidence type="ECO:0000256" key="3">
    <source>
        <dbReference type="ARBA" id="ARBA00022833"/>
    </source>
</evidence>
<sequence length="926" mass="101647">MVARKRGRQEIEEASPPTTAKRSSRAVAAASKKAAAEPEEPSTLDRIRNMWEFANLMQYIYIFGKAVKIDEDLTIEDLETECLIPSPSRKLAEIGLALLKFVSSHRGLTHDLFDEYTRRQYLAKAPNRNPFGDEETPKRFDDFDAFTKIRVLYQLSQWTLIPCERMRERMPEVKDSEQTQWRVEEIGYDSHERLYFVLDDNRLYRRTDPPLPSPPPPKPKANTKKAKAAARASKRRKLAVGAEAEDDEEIGAVNGDSGATDDGFGGMKWECLAVTGDDYRTFLESIRRSKDADEKFLHQRIVEEVMPVIEKAEEEQQRKAARKEKELLTLQKLAGAKRSSRIASRLDKQKEEQEVREAEAKRQAELVQAKKDEERRTKMEAEREARMMTREKRLLEREYRRRLHEEELANLSQGSENVEPGQGRKSERHLQAEKERHEKELEKIAQEDEWFFDCSGCGVHGDNVDDGTHSVACEKCNVWQHSACLGVSREEAEREDFHFICKDCQRRIEDAKKPKIPSLKFRVGPSSSPPAAHHISSSFDEDVAMADIENQAPAASPSKSTSHHHHHHHPPPSSHHLTHPGPRLHILPPHPPVFGQARQSTNVGSSPLGVLNGPRLSPQGQTQGPLFGAHQNGHAALGAGSHQNGFAREHAQESALGSFGLSFGPSGHANSRPGSSSGVIEERGHHIAAHGIPNGVAASPSKSANGNSIWRSSPITGSGGGGAHHGAFTASPNNSFFDSFDRQRRPSLSSQGQPQSPVPSPVKSRSSPPAPNKDVGKLEFPEPGSPSLPPLAPSTTRPVAISPVKRSSSPVQQPLPRAPSHPPQQALLSSPISAPSAIPPASSGISPTKHSPPRRPSQSRVGLPSGVGSGSLGEGANGSKTRTPVVVPPVASLSPSPPPQQIMTPPHKSLPPMQEQSKGDVNNPGL</sequence>
<feature type="region of interest" description="Disordered" evidence="4">
    <location>
        <begin position="1"/>
        <end position="41"/>
    </location>
</feature>
<dbReference type="Proteomes" id="UP000076632">
    <property type="component" value="Unassembled WGS sequence"/>
</dbReference>
<dbReference type="InterPro" id="IPR019786">
    <property type="entry name" value="Zinc_finger_PHD-type_CS"/>
</dbReference>
<feature type="compositionally biased region" description="Pro residues" evidence="4">
    <location>
        <begin position="209"/>
        <end position="219"/>
    </location>
</feature>
<dbReference type="GeneID" id="28894065"/>
<proteinExistence type="predicted"/>
<evidence type="ECO:0000313" key="7">
    <source>
        <dbReference type="Proteomes" id="UP000076632"/>
    </source>
</evidence>
<dbReference type="AlphaFoldDB" id="A0A165JL08"/>
<evidence type="ECO:0000313" key="6">
    <source>
        <dbReference type="EMBL" id="KZF26370.1"/>
    </source>
</evidence>
<dbReference type="OrthoDB" id="303107at2759"/>
<dbReference type="PROSITE" id="PS01359">
    <property type="entry name" value="ZF_PHD_1"/>
    <property type="match status" value="1"/>
</dbReference>
<keyword evidence="1" id="KW-0479">Metal-binding</keyword>
<organism evidence="6 7">
    <name type="scientific">Xylona heveae (strain CBS 132557 / TC161)</name>
    <dbReference type="NCBI Taxonomy" id="1328760"/>
    <lineage>
        <taxon>Eukaryota</taxon>
        <taxon>Fungi</taxon>
        <taxon>Dikarya</taxon>
        <taxon>Ascomycota</taxon>
        <taxon>Pezizomycotina</taxon>
        <taxon>Xylonomycetes</taxon>
        <taxon>Xylonales</taxon>
        <taxon>Xylonaceae</taxon>
        <taxon>Xylona</taxon>
    </lineage>
</organism>
<feature type="compositionally biased region" description="Basic residues" evidence="4">
    <location>
        <begin position="221"/>
        <end position="238"/>
    </location>
</feature>
<name>A0A165JL08_XYLHT</name>
<feature type="compositionally biased region" description="Pro residues" evidence="4">
    <location>
        <begin position="783"/>
        <end position="792"/>
    </location>
</feature>
<feature type="compositionally biased region" description="Polar residues" evidence="4">
    <location>
        <begin position="914"/>
        <end position="926"/>
    </location>
</feature>
<dbReference type="InterPro" id="IPR011011">
    <property type="entry name" value="Znf_FYVE_PHD"/>
</dbReference>
<dbReference type="RefSeq" id="XP_018191925.1">
    <property type="nucleotide sequence ID" value="XM_018328928.1"/>
</dbReference>
<dbReference type="PANTHER" id="PTHR14296:SF3">
    <property type="entry name" value="DIKAR, ISOFORM F"/>
    <property type="match status" value="1"/>
</dbReference>
<reference evidence="6 7" key="1">
    <citation type="journal article" date="2016" name="Fungal Biol.">
        <title>The genome of Xylona heveae provides a window into fungal endophytism.</title>
        <authorList>
            <person name="Gazis R."/>
            <person name="Kuo A."/>
            <person name="Riley R."/>
            <person name="LaButti K."/>
            <person name="Lipzen A."/>
            <person name="Lin J."/>
            <person name="Amirebrahimi M."/>
            <person name="Hesse C.N."/>
            <person name="Spatafora J.W."/>
            <person name="Henrissat B."/>
            <person name="Hainaut M."/>
            <person name="Grigoriev I.V."/>
            <person name="Hibbett D.S."/>
        </authorList>
    </citation>
    <scope>NUCLEOTIDE SEQUENCE [LARGE SCALE GENOMIC DNA]</scope>
    <source>
        <strain evidence="6 7">TC161</strain>
    </source>
</reference>
<feature type="compositionally biased region" description="Low complexity" evidence="4">
    <location>
        <begin position="657"/>
        <end position="667"/>
    </location>
</feature>
<feature type="region of interest" description="Disordered" evidence="4">
    <location>
        <begin position="657"/>
        <end position="679"/>
    </location>
</feature>
<evidence type="ECO:0000256" key="2">
    <source>
        <dbReference type="ARBA" id="ARBA00022771"/>
    </source>
</evidence>
<feature type="compositionally biased region" description="Polar residues" evidence="4">
    <location>
        <begin position="668"/>
        <end position="678"/>
    </location>
</feature>
<evidence type="ECO:0000256" key="1">
    <source>
        <dbReference type="ARBA" id="ARBA00022723"/>
    </source>
</evidence>
<dbReference type="GO" id="GO:0031213">
    <property type="term" value="C:RSF complex"/>
    <property type="evidence" value="ECO:0007669"/>
    <property type="project" value="InterPro"/>
</dbReference>
<dbReference type="STRING" id="1328760.A0A165JL08"/>
<dbReference type="InterPro" id="IPR028938">
    <property type="entry name" value="Rsf1-like"/>
</dbReference>